<gene>
    <name evidence="3" type="ORF">FYK55_23815</name>
</gene>
<dbReference type="PANTHER" id="PTHR12558:SF13">
    <property type="entry name" value="CELL DIVISION CYCLE PROTEIN 27 HOMOLOG"/>
    <property type="match status" value="1"/>
</dbReference>
<dbReference type="GO" id="GO:0003677">
    <property type="term" value="F:DNA binding"/>
    <property type="evidence" value="ECO:0007669"/>
    <property type="project" value="UniProtKB-KW"/>
</dbReference>
<dbReference type="SUPFAM" id="SSF46955">
    <property type="entry name" value="Putative DNA-binding domain"/>
    <property type="match status" value="1"/>
</dbReference>
<keyword evidence="3" id="KW-0238">DNA-binding</keyword>
<organism evidence="3 4">
    <name type="scientific">Roseiconus nitratireducens</name>
    <dbReference type="NCBI Taxonomy" id="2605748"/>
    <lineage>
        <taxon>Bacteria</taxon>
        <taxon>Pseudomonadati</taxon>
        <taxon>Planctomycetota</taxon>
        <taxon>Planctomycetia</taxon>
        <taxon>Pirellulales</taxon>
        <taxon>Pirellulaceae</taxon>
        <taxon>Roseiconus</taxon>
    </lineage>
</organism>
<evidence type="ECO:0000259" key="2">
    <source>
        <dbReference type="PROSITE" id="PS00552"/>
    </source>
</evidence>
<reference evidence="3 4" key="1">
    <citation type="submission" date="2019-08" db="EMBL/GenBank/DDBJ databases">
        <authorList>
            <person name="Dhanesh K."/>
            <person name="Kumar G."/>
            <person name="Sasikala C."/>
            <person name="Venkata Ramana C."/>
        </authorList>
    </citation>
    <scope>NUCLEOTIDE SEQUENCE [LARGE SCALE GENOMIC DNA]</scope>
    <source>
        <strain evidence="3 4">JC645</strain>
    </source>
</reference>
<keyword evidence="4" id="KW-1185">Reference proteome</keyword>
<protein>
    <submittedName>
        <fullName evidence="3">MerR family DNA-binding transcriptional regulator</fullName>
    </submittedName>
</protein>
<dbReference type="InterPro" id="IPR000551">
    <property type="entry name" value="MerR-type_HTH_dom"/>
</dbReference>
<dbReference type="Pfam" id="PF13411">
    <property type="entry name" value="MerR_1"/>
    <property type="match status" value="1"/>
</dbReference>
<dbReference type="GO" id="GO:0006355">
    <property type="term" value="P:regulation of DNA-templated transcription"/>
    <property type="evidence" value="ECO:0007669"/>
    <property type="project" value="InterPro"/>
</dbReference>
<dbReference type="InterPro" id="IPR019734">
    <property type="entry name" value="TPR_rpt"/>
</dbReference>
<evidence type="ECO:0000313" key="4">
    <source>
        <dbReference type="Proteomes" id="UP000324479"/>
    </source>
</evidence>
<dbReference type="PROSITE" id="PS00552">
    <property type="entry name" value="HTH_MERR_1"/>
    <property type="match status" value="1"/>
</dbReference>
<keyword evidence="1" id="KW-0802">TPR repeat</keyword>
<accession>A0A5M6CWP5</accession>
<dbReference type="PANTHER" id="PTHR12558">
    <property type="entry name" value="CELL DIVISION CYCLE 16,23,27"/>
    <property type="match status" value="1"/>
</dbReference>
<dbReference type="Gene3D" id="1.25.40.10">
    <property type="entry name" value="Tetratricopeptide repeat domain"/>
    <property type="match status" value="1"/>
</dbReference>
<dbReference type="AlphaFoldDB" id="A0A5M6CWP5"/>
<evidence type="ECO:0000313" key="3">
    <source>
        <dbReference type="EMBL" id="KAA5539634.1"/>
    </source>
</evidence>
<dbReference type="SMART" id="SM00422">
    <property type="entry name" value="HTH_MERR"/>
    <property type="match status" value="1"/>
</dbReference>
<dbReference type="Gene3D" id="1.10.1660.10">
    <property type="match status" value="1"/>
</dbReference>
<dbReference type="InterPro" id="IPR011990">
    <property type="entry name" value="TPR-like_helical_dom_sf"/>
</dbReference>
<evidence type="ECO:0000256" key="1">
    <source>
        <dbReference type="PROSITE-ProRule" id="PRU00339"/>
    </source>
</evidence>
<dbReference type="EMBL" id="VWOX01000018">
    <property type="protein sequence ID" value="KAA5539634.1"/>
    <property type="molecule type" value="Genomic_DNA"/>
</dbReference>
<dbReference type="SMART" id="SM00028">
    <property type="entry name" value="TPR"/>
    <property type="match status" value="3"/>
</dbReference>
<dbReference type="Proteomes" id="UP000324479">
    <property type="component" value="Unassembled WGS sequence"/>
</dbReference>
<feature type="domain" description="HTH merR-type" evidence="2">
    <location>
        <begin position="95"/>
        <end position="117"/>
    </location>
</feature>
<name>A0A5M6CWP5_9BACT</name>
<dbReference type="PROSITE" id="PS50005">
    <property type="entry name" value="TPR"/>
    <property type="match status" value="1"/>
</dbReference>
<feature type="repeat" description="TPR" evidence="1">
    <location>
        <begin position="345"/>
        <end position="378"/>
    </location>
</feature>
<dbReference type="InterPro" id="IPR009061">
    <property type="entry name" value="DNA-bd_dom_put_sf"/>
</dbReference>
<sequence length="390" mass="43435">MNRREAANVLQSYQAIVVDLPRSVPSAQEPGWQPPVDLVVIGADQPPLSQTDLLCPELIQAAARGDLEIIHETELWQRLGLVDIEQSVRRFHTPAMLAELVGVSVRVIRRWQRRGLITPVVTLHKLPYFDFAEVATAKRLAGWIAAGASPAAIERRLVDLIEVLPNIRRPLDQLSILVEGKQILLRQGDGLIEPGGQMRFDFDSLDSSSDASEAATSTESSHVLAFHPPDEPPMLRAVGTNDEDDLLLAAYHAEDEDDLETAVEIYHTLLARDGPRAEICFQIAELLYRMNFLVAARERYYVAIELDPEFIEARAGLGGVLAELGEYELAIAALRGTLAMYDGYADVHYTLAKILDKVDQAQQATEHWQRFLQLAPESPWADEARERLGL</sequence>
<comment type="caution">
    <text evidence="3">The sequence shown here is derived from an EMBL/GenBank/DDBJ whole genome shotgun (WGS) entry which is preliminary data.</text>
</comment>
<dbReference type="SUPFAM" id="SSF48452">
    <property type="entry name" value="TPR-like"/>
    <property type="match status" value="1"/>
</dbReference>
<proteinExistence type="predicted"/>